<accession>A0A0P7Z0Z4</accession>
<dbReference type="EMBL" id="LJZR01000002">
    <property type="protein sequence ID" value="KPQ37433.1"/>
    <property type="molecule type" value="Genomic_DNA"/>
</dbReference>
<evidence type="ECO:0000313" key="2">
    <source>
        <dbReference type="EMBL" id="KPQ37433.1"/>
    </source>
</evidence>
<dbReference type="Proteomes" id="UP000050465">
    <property type="component" value="Unassembled WGS sequence"/>
</dbReference>
<dbReference type="CDD" id="cd02440">
    <property type="entry name" value="AdoMet_MTases"/>
    <property type="match status" value="1"/>
</dbReference>
<keyword evidence="2" id="KW-0808">Transferase</keyword>
<proteinExistence type="predicted"/>
<feature type="domain" description="Methyltransferase type 11" evidence="1">
    <location>
        <begin position="50"/>
        <end position="138"/>
    </location>
</feature>
<dbReference type="PANTHER" id="PTHR43591:SF110">
    <property type="entry name" value="RHODANESE DOMAIN-CONTAINING PROTEIN"/>
    <property type="match status" value="1"/>
</dbReference>
<dbReference type="Pfam" id="PF08241">
    <property type="entry name" value="Methyltransf_11"/>
    <property type="match status" value="1"/>
</dbReference>
<evidence type="ECO:0000313" key="3">
    <source>
        <dbReference type="Proteomes" id="UP000050465"/>
    </source>
</evidence>
<dbReference type="GO" id="GO:0032259">
    <property type="term" value="P:methylation"/>
    <property type="evidence" value="ECO:0007669"/>
    <property type="project" value="UniProtKB-KW"/>
</dbReference>
<sequence length="252" mass="28453">MTYQSTATVAESAASSRKDAIPLPSRRPSFAYTMEKVVAHLSQYVQPMVLDIGCGRKSDIGRYLKEHNSHALIHGADLDEYSLENTDVDELFICDAADMPFKDGSYDVIFSQFLLEHVLDSQKTIDSIARVTAPGGLATLIVPNPTSPASTVAKLTPYSFHLFFKREIQKYDNVNEDTFPTVFDFKNVSNLKKEMQKAGFINIEAYYVPEMYFRFRYRPIMIRLAMIYTQILTSLNLNFMKSSVVVSGIKAP</sequence>
<comment type="caution">
    <text evidence="2">The sequence shown here is derived from an EMBL/GenBank/DDBJ whole genome shotgun (WGS) entry which is preliminary data.</text>
</comment>
<keyword evidence="2" id="KW-0489">Methyltransferase</keyword>
<dbReference type="InterPro" id="IPR013216">
    <property type="entry name" value="Methyltransf_11"/>
</dbReference>
<dbReference type="GO" id="GO:0008757">
    <property type="term" value="F:S-adenosylmethionine-dependent methyltransferase activity"/>
    <property type="evidence" value="ECO:0007669"/>
    <property type="project" value="InterPro"/>
</dbReference>
<dbReference type="STRING" id="1666911.HLUCCA11_03045"/>
<dbReference type="SUPFAM" id="SSF53335">
    <property type="entry name" value="S-adenosyl-L-methionine-dependent methyltransferases"/>
    <property type="match status" value="1"/>
</dbReference>
<organism evidence="2 3">
    <name type="scientific">Phormidesmis priestleyi Ana</name>
    <dbReference type="NCBI Taxonomy" id="1666911"/>
    <lineage>
        <taxon>Bacteria</taxon>
        <taxon>Bacillati</taxon>
        <taxon>Cyanobacteriota</taxon>
        <taxon>Cyanophyceae</taxon>
        <taxon>Leptolyngbyales</taxon>
        <taxon>Leptolyngbyaceae</taxon>
        <taxon>Phormidesmis</taxon>
    </lineage>
</organism>
<dbReference type="InterPro" id="IPR029063">
    <property type="entry name" value="SAM-dependent_MTases_sf"/>
</dbReference>
<name>A0A0P7Z0Z4_9CYAN</name>
<reference evidence="2 3" key="1">
    <citation type="submission" date="2015-09" db="EMBL/GenBank/DDBJ databases">
        <title>Identification and resolution of microdiversity through metagenomic sequencing of parallel consortia.</title>
        <authorList>
            <person name="Nelson W.C."/>
            <person name="Romine M.F."/>
            <person name="Lindemann S.R."/>
        </authorList>
    </citation>
    <scope>NUCLEOTIDE SEQUENCE [LARGE SCALE GENOMIC DNA]</scope>
    <source>
        <strain evidence="2">Ana</strain>
    </source>
</reference>
<evidence type="ECO:0000259" key="1">
    <source>
        <dbReference type="Pfam" id="PF08241"/>
    </source>
</evidence>
<dbReference type="AlphaFoldDB" id="A0A0P7Z0Z4"/>
<dbReference type="PANTHER" id="PTHR43591">
    <property type="entry name" value="METHYLTRANSFERASE"/>
    <property type="match status" value="1"/>
</dbReference>
<dbReference type="Gene3D" id="3.40.50.150">
    <property type="entry name" value="Vaccinia Virus protein VP39"/>
    <property type="match status" value="1"/>
</dbReference>
<protein>
    <submittedName>
        <fullName evidence="2">Methylase involved in ubiquinone/menaquinone biosynthesis</fullName>
    </submittedName>
</protein>
<gene>
    <name evidence="2" type="ORF">HLUCCA11_03045</name>
</gene>
<keyword evidence="2" id="KW-0830">Ubiquinone</keyword>